<proteinExistence type="predicted"/>
<name>A0A0N5A4G6_PARTI</name>
<keyword evidence="1" id="KW-0732">Signal</keyword>
<evidence type="ECO:0000256" key="1">
    <source>
        <dbReference type="SAM" id="SignalP"/>
    </source>
</evidence>
<feature type="chain" id="PRO_5005892660" evidence="1">
    <location>
        <begin position="24"/>
        <end position="262"/>
    </location>
</feature>
<reference evidence="3" key="1">
    <citation type="submission" date="2017-02" db="UniProtKB">
        <authorList>
            <consortium name="WormBaseParasite"/>
        </authorList>
    </citation>
    <scope>IDENTIFICATION</scope>
</reference>
<sequence length="262" mass="29193">MRFNINMFFIILIILSFISISLSQYDNVIYGYNYPYTISQPLEVNEPNLFTGIAGDFLSAMTSALISGMGNGVTETFLPGTTSINNIYPQQVGFNNLYSSNYYSNKLYPYSNGFINKERNNPAANSGYENIYSGSLITTPYTSSNLFTMSATYNPSSVFNGKNGPKPLGSTFGGYSNAWGRPIVPIISSKDTTAFNGKFLRTIISKMGYQRNIQSTTISPIILDQSTITTTILPKKNDNEVINKIKLERRKRNIGKILQLKQ</sequence>
<evidence type="ECO:0000313" key="3">
    <source>
        <dbReference type="WBParaSite" id="PTRK_0001652400.1"/>
    </source>
</evidence>
<organism evidence="2 3">
    <name type="scientific">Parastrongyloides trichosuri</name>
    <name type="common">Possum-specific nematode worm</name>
    <dbReference type="NCBI Taxonomy" id="131310"/>
    <lineage>
        <taxon>Eukaryota</taxon>
        <taxon>Metazoa</taxon>
        <taxon>Ecdysozoa</taxon>
        <taxon>Nematoda</taxon>
        <taxon>Chromadorea</taxon>
        <taxon>Rhabditida</taxon>
        <taxon>Tylenchina</taxon>
        <taxon>Panagrolaimomorpha</taxon>
        <taxon>Strongyloidoidea</taxon>
        <taxon>Strongyloididae</taxon>
        <taxon>Parastrongyloides</taxon>
    </lineage>
</organism>
<dbReference type="Proteomes" id="UP000038045">
    <property type="component" value="Unplaced"/>
</dbReference>
<protein>
    <submittedName>
        <fullName evidence="3">Uncharacterized protein</fullName>
    </submittedName>
</protein>
<keyword evidence="2" id="KW-1185">Reference proteome</keyword>
<accession>A0A0N5A4G6</accession>
<evidence type="ECO:0000313" key="2">
    <source>
        <dbReference type="Proteomes" id="UP000038045"/>
    </source>
</evidence>
<dbReference type="WBParaSite" id="PTRK_0001652400.1">
    <property type="protein sequence ID" value="PTRK_0001652400.1"/>
    <property type="gene ID" value="PTRK_0001652400"/>
</dbReference>
<dbReference type="AlphaFoldDB" id="A0A0N5A4G6"/>
<feature type="signal peptide" evidence="1">
    <location>
        <begin position="1"/>
        <end position="23"/>
    </location>
</feature>